<evidence type="ECO:0000313" key="3">
    <source>
        <dbReference type="Proteomes" id="UP000650005"/>
    </source>
</evidence>
<protein>
    <submittedName>
        <fullName evidence="2">ATP-binding protein</fullName>
    </submittedName>
</protein>
<proteinExistence type="predicted"/>
<evidence type="ECO:0000313" key="2">
    <source>
        <dbReference type="EMBL" id="MBK1844778.1"/>
    </source>
</evidence>
<gene>
    <name evidence="2" type="ORF">JIM95_09355</name>
</gene>
<keyword evidence="2" id="KW-0067">ATP-binding</keyword>
<name>A0ABS1FMV4_9CORY</name>
<organism evidence="2 3">
    <name type="scientific">Corynebacterium antarcticum</name>
    <dbReference type="NCBI Taxonomy" id="2800405"/>
    <lineage>
        <taxon>Bacteria</taxon>
        <taxon>Bacillati</taxon>
        <taxon>Actinomycetota</taxon>
        <taxon>Actinomycetes</taxon>
        <taxon>Mycobacteriales</taxon>
        <taxon>Corynebacteriaceae</taxon>
        <taxon>Corynebacterium</taxon>
    </lineage>
</organism>
<sequence length="429" mass="47980">MQHTVSVAPSARRLTGSLRDIGYSFESAVADLVDNSITAGATRVDIQITFSGWESFVRIVDDGSGMDDIGIDEAMRFGSDRVYGSGDLGRYGLGLKTASISQCRRLEVVSMTRTSDTHAARTLDLDFIQDTDSWVVLDTRDEEETLEARRLLRKGYGTVVTWRRLDRILPHRNKENGWARKRVENLVPKLSRHLSMVFHRFLSGERPEILAITVNGESLTPWDPFAREEAGTRCIGTDSFEVEHRHDSGIVTLNRYLLPPRSDFSTPEAFENASGPQKWAKQQGMYIYRANRLVQWGGWAGIRTSDEHTKLARASLDFDTDLDAAFNINVAKMKVTIPHQVRKMLARPINELCIEADHTYRRKTREALTAQSGGAPNRRTGFGGQSESAEVLGTALRSAAVRTGNVDALKSMIRLLREESPELAEQLGL</sequence>
<dbReference type="SUPFAM" id="SSF55874">
    <property type="entry name" value="ATPase domain of HSP90 chaperone/DNA topoisomerase II/histidine kinase"/>
    <property type="match status" value="1"/>
</dbReference>
<accession>A0ABS1FMV4</accession>
<comment type="caution">
    <text evidence="2">The sequence shown here is derived from an EMBL/GenBank/DDBJ whole genome shotgun (WGS) entry which is preliminary data.</text>
</comment>
<keyword evidence="3" id="KW-1185">Reference proteome</keyword>
<dbReference type="InterPro" id="IPR036890">
    <property type="entry name" value="HATPase_C_sf"/>
</dbReference>
<dbReference type="Pfam" id="PF13589">
    <property type="entry name" value="HATPase_c_3"/>
    <property type="match status" value="1"/>
</dbReference>
<evidence type="ECO:0000256" key="1">
    <source>
        <dbReference type="SAM" id="MobiDB-lite"/>
    </source>
</evidence>
<dbReference type="Proteomes" id="UP000650005">
    <property type="component" value="Unassembled WGS sequence"/>
</dbReference>
<dbReference type="Gene3D" id="3.30.565.10">
    <property type="entry name" value="Histidine kinase-like ATPase, C-terminal domain"/>
    <property type="match status" value="1"/>
</dbReference>
<feature type="region of interest" description="Disordered" evidence="1">
    <location>
        <begin position="366"/>
        <end position="386"/>
    </location>
</feature>
<keyword evidence="2" id="KW-0547">Nucleotide-binding</keyword>
<dbReference type="EMBL" id="JAENIP010000014">
    <property type="protein sequence ID" value="MBK1844778.1"/>
    <property type="molecule type" value="Genomic_DNA"/>
</dbReference>
<dbReference type="GO" id="GO:0005524">
    <property type="term" value="F:ATP binding"/>
    <property type="evidence" value="ECO:0007669"/>
    <property type="project" value="UniProtKB-KW"/>
</dbReference>
<reference evidence="2" key="1">
    <citation type="submission" date="2021-01" db="EMBL/GenBank/DDBJ databases">
        <title>Characterization of Corynebacterium spp. from penguins.</title>
        <authorList>
            <person name="Svec P."/>
        </authorList>
    </citation>
    <scope>NUCLEOTIDE SEQUENCE</scope>
    <source>
        <strain evidence="2">CCM 8835</strain>
    </source>
</reference>